<comment type="caution">
    <text evidence="3">The sequence shown here is derived from an EMBL/GenBank/DDBJ whole genome shotgun (WGS) entry which is preliminary data.</text>
</comment>
<dbReference type="SMART" id="SM00331">
    <property type="entry name" value="PP2C_SIG"/>
    <property type="match status" value="1"/>
</dbReference>
<dbReference type="InterPro" id="IPR039248">
    <property type="entry name" value="Ptase_RsbX"/>
</dbReference>
<dbReference type="Gene3D" id="3.60.40.10">
    <property type="entry name" value="PPM-type phosphatase domain"/>
    <property type="match status" value="1"/>
</dbReference>
<evidence type="ECO:0000313" key="3">
    <source>
        <dbReference type="EMBL" id="GAA2087681.1"/>
    </source>
</evidence>
<accession>A0ABN2WAI1</accession>
<dbReference type="Proteomes" id="UP001500897">
    <property type="component" value="Unassembled WGS sequence"/>
</dbReference>
<dbReference type="InterPro" id="IPR036890">
    <property type="entry name" value="HATPase_C_sf"/>
</dbReference>
<feature type="domain" description="PPM-type phosphatase" evidence="2">
    <location>
        <begin position="213"/>
        <end position="399"/>
    </location>
</feature>
<sequence length="401" mass="41075">MGPVTPALAECEDTAWFRHSDSLPAAARSAARQLAHRIGLLPERAAEVALAVSEAATNLRRHAVDGAMVLRVVRTDTEAALEFLTVDSGPGMADVPAALADGYSSGPTLGIGLGAIARLADAFDLHSLPGRGTVLAARFWMRTPAGRAAAAAGEPVAAGLTRPMSGQELCGDAWAVRPVGPRPAPAPAAPRAAAARLDWSVLTNRSTPTDRPVPTDRAPRTPAAPGTEPGGTAGAFLLMFCDGLGHGPLAARAASEAVAAFHRASGQRPEEVLADLHRALRTGRGGAVAVALVEPAAARLTFCGVGNVSAFVVDTATGVRRSLPSSPGIVGHQLPAPHPVRQELPPGSAVVLHSDGLTDRWRASDVPGLFSHLPVTAAALLLREAGVRRDDAGVVVAKGAW</sequence>
<evidence type="ECO:0000256" key="1">
    <source>
        <dbReference type="SAM" id="MobiDB-lite"/>
    </source>
</evidence>
<organism evidence="3 4">
    <name type="scientific">Kitasatospora saccharophila</name>
    <dbReference type="NCBI Taxonomy" id="407973"/>
    <lineage>
        <taxon>Bacteria</taxon>
        <taxon>Bacillati</taxon>
        <taxon>Actinomycetota</taxon>
        <taxon>Actinomycetes</taxon>
        <taxon>Kitasatosporales</taxon>
        <taxon>Streptomycetaceae</taxon>
        <taxon>Kitasatospora</taxon>
    </lineage>
</organism>
<dbReference type="PANTHER" id="PTHR35801">
    <property type="entry name" value="PHOSPHOSERINE PHOSPHATASE RSBX"/>
    <property type="match status" value="1"/>
</dbReference>
<dbReference type="Gene3D" id="3.30.565.10">
    <property type="entry name" value="Histidine kinase-like ATPase, C-terminal domain"/>
    <property type="match status" value="1"/>
</dbReference>
<feature type="region of interest" description="Disordered" evidence="1">
    <location>
        <begin position="199"/>
        <end position="229"/>
    </location>
</feature>
<evidence type="ECO:0000313" key="4">
    <source>
        <dbReference type="Proteomes" id="UP001500897"/>
    </source>
</evidence>
<dbReference type="Pfam" id="PF07228">
    <property type="entry name" value="SpoIIE"/>
    <property type="match status" value="1"/>
</dbReference>
<dbReference type="PANTHER" id="PTHR35801:SF1">
    <property type="entry name" value="PHOSPHOSERINE PHOSPHATASE RSBX"/>
    <property type="match status" value="1"/>
</dbReference>
<gene>
    <name evidence="3" type="ORF">GCM10009759_09300</name>
</gene>
<dbReference type="InterPro" id="IPR001932">
    <property type="entry name" value="PPM-type_phosphatase-like_dom"/>
</dbReference>
<dbReference type="CDD" id="cd16934">
    <property type="entry name" value="HATPase_RsbT-like"/>
    <property type="match status" value="1"/>
</dbReference>
<dbReference type="EMBL" id="BAAANS010000004">
    <property type="protein sequence ID" value="GAA2087681.1"/>
    <property type="molecule type" value="Genomic_DNA"/>
</dbReference>
<name>A0ABN2WAI1_9ACTN</name>
<dbReference type="SUPFAM" id="SSF81606">
    <property type="entry name" value="PP2C-like"/>
    <property type="match status" value="1"/>
</dbReference>
<dbReference type="RefSeq" id="WP_344550461.1">
    <property type="nucleotide sequence ID" value="NZ_BAAANS010000004.1"/>
</dbReference>
<evidence type="ECO:0000259" key="2">
    <source>
        <dbReference type="SMART" id="SM00331"/>
    </source>
</evidence>
<reference evidence="3 4" key="1">
    <citation type="journal article" date="2019" name="Int. J. Syst. Evol. Microbiol.">
        <title>The Global Catalogue of Microorganisms (GCM) 10K type strain sequencing project: providing services to taxonomists for standard genome sequencing and annotation.</title>
        <authorList>
            <consortium name="The Broad Institute Genomics Platform"/>
            <consortium name="The Broad Institute Genome Sequencing Center for Infectious Disease"/>
            <person name="Wu L."/>
            <person name="Ma J."/>
        </authorList>
    </citation>
    <scope>NUCLEOTIDE SEQUENCE [LARGE SCALE GENOMIC DNA]</scope>
    <source>
        <strain evidence="3 4">JCM 14559</strain>
    </source>
</reference>
<dbReference type="InterPro" id="IPR036457">
    <property type="entry name" value="PPM-type-like_dom_sf"/>
</dbReference>
<dbReference type="InterPro" id="IPR003594">
    <property type="entry name" value="HATPase_dom"/>
</dbReference>
<proteinExistence type="predicted"/>
<protein>
    <recommendedName>
        <fullName evidence="2">PPM-type phosphatase domain-containing protein</fullName>
    </recommendedName>
</protein>
<dbReference type="Pfam" id="PF13581">
    <property type="entry name" value="HATPase_c_2"/>
    <property type="match status" value="1"/>
</dbReference>
<keyword evidence="4" id="KW-1185">Reference proteome</keyword>
<dbReference type="SUPFAM" id="SSF55874">
    <property type="entry name" value="ATPase domain of HSP90 chaperone/DNA topoisomerase II/histidine kinase"/>
    <property type="match status" value="1"/>
</dbReference>